<comment type="caution">
    <text evidence="1">The sequence shown here is derived from an EMBL/GenBank/DDBJ whole genome shotgun (WGS) entry which is preliminary data.</text>
</comment>
<evidence type="ECO:0008006" key="3">
    <source>
        <dbReference type="Google" id="ProtNLM"/>
    </source>
</evidence>
<evidence type="ECO:0000313" key="1">
    <source>
        <dbReference type="EMBL" id="HGB25939.1"/>
    </source>
</evidence>
<accession>A0A7C3WKY1</accession>
<dbReference type="EMBL" id="DRZM01000160">
    <property type="protein sequence ID" value="HHP05148.1"/>
    <property type="molecule type" value="Genomic_DNA"/>
</dbReference>
<dbReference type="AlphaFoldDB" id="A0A7C3WKY1"/>
<dbReference type="PANTHER" id="PTHR42244:SF2">
    <property type="entry name" value="ANTITOXIN VAPB3-RELATED"/>
    <property type="match status" value="1"/>
</dbReference>
<organism evidence="1">
    <name type="scientific">Thermofilum pendens</name>
    <dbReference type="NCBI Taxonomy" id="2269"/>
    <lineage>
        <taxon>Archaea</taxon>
        <taxon>Thermoproteota</taxon>
        <taxon>Thermoprotei</taxon>
        <taxon>Thermofilales</taxon>
        <taxon>Thermofilaceae</taxon>
        <taxon>Thermofilum</taxon>
    </lineage>
</organism>
<name>A0A7C3WKY1_THEPE</name>
<sequence>MGSEVLSIRVRRELKEKMREFKGVDWRREIESFLERRLKELELERVLKTVEKALEGVPASSEPAWRTIREVRESR</sequence>
<dbReference type="EMBL" id="DTIB01000140">
    <property type="protein sequence ID" value="HGB25939.1"/>
    <property type="molecule type" value="Genomic_DNA"/>
</dbReference>
<reference evidence="1" key="1">
    <citation type="journal article" date="2020" name="mSystems">
        <title>Genome- and Community-Level Interaction Insights into Carbon Utilization and Element Cycling Functions of Hydrothermarchaeota in Hydrothermal Sediment.</title>
        <authorList>
            <person name="Zhou Z."/>
            <person name="Liu Y."/>
            <person name="Xu W."/>
            <person name="Pan J."/>
            <person name="Luo Z.H."/>
            <person name="Li M."/>
        </authorList>
    </citation>
    <scope>NUCLEOTIDE SEQUENCE [LARGE SCALE GENOMIC DNA]</scope>
    <source>
        <strain evidence="2">SpSt-1125</strain>
        <strain evidence="1">SpSt-8</strain>
    </source>
</reference>
<proteinExistence type="predicted"/>
<gene>
    <name evidence="2" type="ORF">ENM88_05305</name>
    <name evidence="1" type="ORF">ENV88_08005</name>
</gene>
<protein>
    <recommendedName>
        <fullName evidence="3">CopG family transcriptional regulator</fullName>
    </recommendedName>
</protein>
<dbReference type="PANTHER" id="PTHR42244">
    <property type="entry name" value="ANTITOXIN VAPB3-RELATED"/>
    <property type="match status" value="1"/>
</dbReference>
<evidence type="ECO:0000313" key="2">
    <source>
        <dbReference type="EMBL" id="HHP05148.1"/>
    </source>
</evidence>
<dbReference type="InterPro" id="IPR039709">
    <property type="entry name" value="VapB3-like"/>
</dbReference>